<dbReference type="InterPro" id="IPR002771">
    <property type="entry name" value="Multi_antbiot-R_MarC"/>
</dbReference>
<gene>
    <name evidence="9" type="ORF">C2800_00570</name>
    <name evidence="8" type="ORF">NM948_06520</name>
</gene>
<evidence type="ECO:0000313" key="11">
    <source>
        <dbReference type="Proteomes" id="UP001145481"/>
    </source>
</evidence>
<reference evidence="9 10" key="1">
    <citation type="journal article" date="2018" name="Front. Microbiol.">
        <title>Genetic and Phylogenetic Characteristics of Pasteurella multocida Isolates From Different Host Species.</title>
        <authorList>
            <person name="Peng Z."/>
            <person name="Liang W."/>
            <person name="Wang F."/>
            <person name="Xu Z."/>
            <person name="Xie Z."/>
            <person name="Lian Z."/>
            <person name="Hua L."/>
            <person name="Zhou R."/>
            <person name="Chen H."/>
            <person name="Wu B."/>
        </authorList>
    </citation>
    <scope>NUCLEOTIDE SEQUENCE [LARGE SCALE GENOMIC DNA]</scope>
    <source>
        <strain evidence="9 10">HNA06</strain>
    </source>
</reference>
<organism evidence="8 11">
    <name type="scientific">Pasteurella multocida</name>
    <dbReference type="NCBI Taxonomy" id="747"/>
    <lineage>
        <taxon>Bacteria</taxon>
        <taxon>Pseudomonadati</taxon>
        <taxon>Pseudomonadota</taxon>
        <taxon>Gammaproteobacteria</taxon>
        <taxon>Pasteurellales</taxon>
        <taxon>Pasteurellaceae</taxon>
        <taxon>Pasteurella</taxon>
    </lineage>
</organism>
<accession>A0A1D7R0J7</accession>
<feature type="transmembrane region" description="Helical" evidence="7">
    <location>
        <begin position="6"/>
        <end position="29"/>
    </location>
</feature>
<dbReference type="Proteomes" id="UP001145481">
    <property type="component" value="Unassembled WGS sequence"/>
</dbReference>
<keyword evidence="6 7" id="KW-0472">Membrane</keyword>
<feature type="transmembrane region" description="Helical" evidence="7">
    <location>
        <begin position="185"/>
        <end position="202"/>
    </location>
</feature>
<dbReference type="NCBIfam" id="NF008320">
    <property type="entry name" value="PRK11111.1"/>
    <property type="match status" value="1"/>
</dbReference>
<keyword evidence="4 7" id="KW-0812">Transmembrane</keyword>
<evidence type="ECO:0000256" key="3">
    <source>
        <dbReference type="ARBA" id="ARBA00022475"/>
    </source>
</evidence>
<comment type="subcellular location">
    <subcellularLocation>
        <location evidence="1 7">Cell membrane</location>
        <topology evidence="1 7">Multi-pass membrane protein</topology>
    </subcellularLocation>
</comment>
<dbReference type="Proteomes" id="UP000540079">
    <property type="component" value="Unassembled WGS sequence"/>
</dbReference>
<reference evidence="8" key="2">
    <citation type="submission" date="2022-07" db="EMBL/GenBank/DDBJ databases">
        <title>Genome-based characterization of novel serogroup A variants of Pasteurella multocida.</title>
        <authorList>
            <person name="Prajapati A."/>
            <person name="Yogisharadhya R."/>
            <person name="Mohanty N."/>
            <person name="Chanda M."/>
            <person name="Mendem S.K."/>
            <person name="Siddaramappa S."/>
            <person name="Shivachandra S.B."/>
        </authorList>
    </citation>
    <scope>NUCLEOTIDE SEQUENCE</scope>
    <source>
        <strain evidence="8">NIVEDIPm19</strain>
    </source>
</reference>
<feature type="transmembrane region" description="Helical" evidence="7">
    <location>
        <begin position="143"/>
        <end position="164"/>
    </location>
</feature>
<dbReference type="Pfam" id="PF01914">
    <property type="entry name" value="MarC"/>
    <property type="match status" value="1"/>
</dbReference>
<dbReference type="GO" id="GO:0005886">
    <property type="term" value="C:plasma membrane"/>
    <property type="evidence" value="ECO:0007669"/>
    <property type="project" value="UniProtKB-SubCell"/>
</dbReference>
<dbReference type="PANTHER" id="PTHR33508:SF1">
    <property type="entry name" value="UPF0056 MEMBRANE PROTEIN YHCE"/>
    <property type="match status" value="1"/>
</dbReference>
<evidence type="ECO:0000256" key="6">
    <source>
        <dbReference type="ARBA" id="ARBA00023136"/>
    </source>
</evidence>
<dbReference type="NCBIfam" id="TIGR00427">
    <property type="entry name" value="NAAT family transporter"/>
    <property type="match status" value="1"/>
</dbReference>
<evidence type="ECO:0000313" key="9">
    <source>
        <dbReference type="EMBL" id="NNI77933.1"/>
    </source>
</evidence>
<sequence>MDFAIYLQFFIGLIALVNPIGVVPIFYSMTSTLSKEQQNRTSFITCISISVILLVSFFFGSFILNAFHISIDSFRIAGGIVVILIALTMINGKIGEHKMNKEEKSENFDDYNNIAVVPLATPIMAGPGSISATIVFSSTQNSLINYFYSSITIILFGVGCYILLRYSKPVIKRLGKTGSNVITRIMGLLLMSLGIEIIIGGLRNLGIV</sequence>
<evidence type="ECO:0000256" key="4">
    <source>
        <dbReference type="ARBA" id="ARBA00022692"/>
    </source>
</evidence>
<evidence type="ECO:0000313" key="8">
    <source>
        <dbReference type="EMBL" id="MDA5623200.1"/>
    </source>
</evidence>
<protein>
    <recommendedName>
        <fullName evidence="7">UPF0056 membrane protein</fullName>
    </recommendedName>
</protein>
<evidence type="ECO:0000256" key="1">
    <source>
        <dbReference type="ARBA" id="ARBA00004651"/>
    </source>
</evidence>
<dbReference type="RefSeq" id="WP_005715956.1">
    <property type="nucleotide sequence ID" value="NZ_AP025519.1"/>
</dbReference>
<comment type="caution">
    <text evidence="8">The sequence shown here is derived from an EMBL/GenBank/DDBJ whole genome shotgun (WGS) entry which is preliminary data.</text>
</comment>
<comment type="similarity">
    <text evidence="2 7">Belongs to the UPF0056 (MarC) family.</text>
</comment>
<dbReference type="AlphaFoldDB" id="A0A1D7R0J7"/>
<evidence type="ECO:0000313" key="10">
    <source>
        <dbReference type="Proteomes" id="UP000540079"/>
    </source>
</evidence>
<dbReference type="EMBL" id="PPVL01000001">
    <property type="protein sequence ID" value="NNI77933.1"/>
    <property type="molecule type" value="Genomic_DNA"/>
</dbReference>
<dbReference type="PANTHER" id="PTHR33508">
    <property type="entry name" value="UPF0056 MEMBRANE PROTEIN YHCE"/>
    <property type="match status" value="1"/>
</dbReference>
<feature type="transmembrane region" description="Helical" evidence="7">
    <location>
        <begin position="115"/>
        <end position="137"/>
    </location>
</feature>
<keyword evidence="3" id="KW-1003">Cell membrane</keyword>
<name>A0A1D7R0J7_PASMD</name>
<dbReference type="KEGG" id="pmul:DR93_2035"/>
<proteinExistence type="inferred from homology"/>
<keyword evidence="5 7" id="KW-1133">Transmembrane helix</keyword>
<evidence type="ECO:0000256" key="2">
    <source>
        <dbReference type="ARBA" id="ARBA00009784"/>
    </source>
</evidence>
<dbReference type="OMA" id="QPHWDDK"/>
<feature type="transmembrane region" description="Helical" evidence="7">
    <location>
        <begin position="76"/>
        <end position="94"/>
    </location>
</feature>
<evidence type="ECO:0000256" key="7">
    <source>
        <dbReference type="RuleBase" id="RU362048"/>
    </source>
</evidence>
<evidence type="ECO:0000256" key="5">
    <source>
        <dbReference type="ARBA" id="ARBA00022989"/>
    </source>
</evidence>
<dbReference type="EMBL" id="JANJHC010000011">
    <property type="protein sequence ID" value="MDA5623200.1"/>
    <property type="molecule type" value="Genomic_DNA"/>
</dbReference>
<feature type="transmembrane region" description="Helical" evidence="7">
    <location>
        <begin position="41"/>
        <end position="64"/>
    </location>
</feature>